<dbReference type="Proteomes" id="UP001165367">
    <property type="component" value="Unassembled WGS sequence"/>
</dbReference>
<feature type="region of interest" description="Disordered" evidence="1">
    <location>
        <begin position="1"/>
        <end position="38"/>
    </location>
</feature>
<name>A0ABS9KW21_9BACT</name>
<proteinExistence type="predicted"/>
<evidence type="ECO:0000256" key="1">
    <source>
        <dbReference type="SAM" id="MobiDB-lite"/>
    </source>
</evidence>
<evidence type="ECO:0000256" key="2">
    <source>
        <dbReference type="SAM" id="Phobius"/>
    </source>
</evidence>
<keyword evidence="2" id="KW-0812">Transmembrane</keyword>
<feature type="transmembrane region" description="Helical" evidence="2">
    <location>
        <begin position="50"/>
        <end position="69"/>
    </location>
</feature>
<evidence type="ECO:0000313" key="3">
    <source>
        <dbReference type="EMBL" id="MCG2616483.1"/>
    </source>
</evidence>
<protein>
    <recommendedName>
        <fullName evidence="5">Cell division protein FtsL</fullName>
    </recommendedName>
</protein>
<comment type="caution">
    <text evidence="3">The sequence shown here is derived from an EMBL/GenBank/DDBJ whole genome shotgun (WGS) entry which is preliminary data.</text>
</comment>
<keyword evidence="4" id="KW-1185">Reference proteome</keyword>
<reference evidence="3" key="1">
    <citation type="submission" date="2022-01" db="EMBL/GenBank/DDBJ databases">
        <authorList>
            <person name="Jo J.-H."/>
            <person name="Im W.-T."/>
        </authorList>
    </citation>
    <scope>NUCLEOTIDE SEQUENCE</scope>
    <source>
        <strain evidence="3">NA20</strain>
    </source>
</reference>
<dbReference type="Pfam" id="PF19579">
    <property type="entry name" value="FtsL_2"/>
    <property type="match status" value="1"/>
</dbReference>
<organism evidence="3 4">
    <name type="scientific">Terrimonas ginsenosidimutans</name>
    <dbReference type="NCBI Taxonomy" id="2908004"/>
    <lineage>
        <taxon>Bacteria</taxon>
        <taxon>Pseudomonadati</taxon>
        <taxon>Bacteroidota</taxon>
        <taxon>Chitinophagia</taxon>
        <taxon>Chitinophagales</taxon>
        <taxon>Chitinophagaceae</taxon>
        <taxon>Terrimonas</taxon>
    </lineage>
</organism>
<gene>
    <name evidence="3" type="ORF">LZZ85_19440</name>
</gene>
<dbReference type="InterPro" id="IPR045755">
    <property type="entry name" value="FtsL-like"/>
</dbReference>
<evidence type="ECO:0000313" key="4">
    <source>
        <dbReference type="Proteomes" id="UP001165367"/>
    </source>
</evidence>
<keyword evidence="2" id="KW-0472">Membrane</keyword>
<evidence type="ECO:0008006" key="5">
    <source>
        <dbReference type="Google" id="ProtNLM"/>
    </source>
</evidence>
<dbReference type="EMBL" id="JAKLTR010000013">
    <property type="protein sequence ID" value="MCG2616483.1"/>
    <property type="molecule type" value="Genomic_DNA"/>
</dbReference>
<dbReference type="RefSeq" id="WP_237875019.1">
    <property type="nucleotide sequence ID" value="NZ_JAKLTR010000013.1"/>
</dbReference>
<keyword evidence="2" id="KW-1133">Transmembrane helix</keyword>
<sequence>MKEKEEDIVDAVEPETEETAETEKKERKPRKRKAAATGRGWKRWLNYQAVVRQIPFFLFLTFLAVVYIYNGHLADKTVRQIGRTSREVKELQYEYKTVKSEVMFRSKQSEMVKAVEPLGLKELLQPPVILEEKKE</sequence>
<accession>A0ABS9KW21</accession>
<feature type="compositionally biased region" description="Acidic residues" evidence="1">
    <location>
        <begin position="1"/>
        <end position="20"/>
    </location>
</feature>